<dbReference type="EMBL" id="LFBU01000001">
    <property type="protein sequence ID" value="KMQ75269.1"/>
    <property type="molecule type" value="Genomic_DNA"/>
</dbReference>
<evidence type="ECO:0000256" key="2">
    <source>
        <dbReference type="ARBA" id="ARBA00022845"/>
    </source>
</evidence>
<sequence>MLILTRRPGEALVMETESGETIKVVVIDNRGAQVRMGVIASQKVSVDREEIHLRKRREKAHA</sequence>
<dbReference type="PATRIC" id="fig|1658765.3.peg.1464"/>
<evidence type="ECO:0000313" key="6">
    <source>
        <dbReference type="Proteomes" id="UP000036102"/>
    </source>
</evidence>
<evidence type="ECO:0000256" key="1">
    <source>
        <dbReference type="ARBA" id="ARBA00022490"/>
    </source>
</evidence>
<dbReference type="Gene3D" id="2.60.40.4380">
    <property type="entry name" value="Translational regulator CsrA"/>
    <property type="match status" value="1"/>
</dbReference>
<protein>
    <submittedName>
        <fullName evidence="5">Carbon storage regulator, CsrA</fullName>
    </submittedName>
</protein>
<evidence type="ECO:0000313" key="5">
    <source>
        <dbReference type="EMBL" id="KMQ75269.1"/>
    </source>
</evidence>
<evidence type="ECO:0000256" key="4">
    <source>
        <dbReference type="ARBA" id="ARBA00023159"/>
    </source>
</evidence>
<dbReference type="InterPro" id="IPR036107">
    <property type="entry name" value="CsrA_sf"/>
</dbReference>
<dbReference type="GO" id="GO:0005829">
    <property type="term" value="C:cytosol"/>
    <property type="evidence" value="ECO:0007669"/>
    <property type="project" value="TreeGrafter"/>
</dbReference>
<dbReference type="GO" id="GO:0006402">
    <property type="term" value="P:mRNA catabolic process"/>
    <property type="evidence" value="ECO:0007669"/>
    <property type="project" value="InterPro"/>
</dbReference>
<dbReference type="GO" id="GO:0006109">
    <property type="term" value="P:regulation of carbohydrate metabolic process"/>
    <property type="evidence" value="ECO:0007669"/>
    <property type="project" value="InterPro"/>
</dbReference>
<dbReference type="GO" id="GO:0048027">
    <property type="term" value="F:mRNA 5'-UTR binding"/>
    <property type="evidence" value="ECO:0007669"/>
    <property type="project" value="TreeGrafter"/>
</dbReference>
<dbReference type="AlphaFoldDB" id="A0A0J7JBJ1"/>
<dbReference type="GO" id="GO:0045947">
    <property type="term" value="P:negative regulation of translational initiation"/>
    <property type="evidence" value="ECO:0007669"/>
    <property type="project" value="TreeGrafter"/>
</dbReference>
<dbReference type="PANTHER" id="PTHR34984">
    <property type="entry name" value="CARBON STORAGE REGULATOR"/>
    <property type="match status" value="1"/>
</dbReference>
<keyword evidence="2" id="KW-0810">Translation regulation</keyword>
<dbReference type="InterPro" id="IPR003751">
    <property type="entry name" value="CsrA"/>
</dbReference>
<name>A0A0J7JBJ1_9GAMM</name>
<keyword evidence="4" id="KW-0010">Activator</keyword>
<comment type="caution">
    <text evidence="5">The sequence shown here is derived from an EMBL/GenBank/DDBJ whole genome shotgun (WGS) entry which is preliminary data.</text>
</comment>
<reference evidence="5 6" key="1">
    <citation type="submission" date="2015-06" db="EMBL/GenBank/DDBJ databases">
        <title>Marinobacter subterrani, a genetically tractable neutrophilic iron-oxidizing strain isolated from the Soudan Iron Mine.</title>
        <authorList>
            <person name="Bonis B.M."/>
            <person name="Gralnick J.A."/>
        </authorList>
    </citation>
    <scope>NUCLEOTIDE SEQUENCE [LARGE SCALE GENOMIC DNA]</scope>
    <source>
        <strain evidence="5 6">JG233</strain>
    </source>
</reference>
<dbReference type="Proteomes" id="UP000036102">
    <property type="component" value="Unassembled WGS sequence"/>
</dbReference>
<dbReference type="STRING" id="1658765.Msub_11470"/>
<dbReference type="SUPFAM" id="SSF117130">
    <property type="entry name" value="CsrA-like"/>
    <property type="match status" value="1"/>
</dbReference>
<gene>
    <name evidence="5" type="ORF">Msub_11470</name>
</gene>
<accession>A0A0J7JBJ1</accession>
<keyword evidence="3" id="KW-0694">RNA-binding</keyword>
<dbReference type="RefSeq" id="WP_048495396.1">
    <property type="nucleotide sequence ID" value="NZ_LFBU01000001.1"/>
</dbReference>
<dbReference type="Pfam" id="PF02599">
    <property type="entry name" value="CsrA"/>
    <property type="match status" value="1"/>
</dbReference>
<organism evidence="5 6">
    <name type="scientific">Marinobacter subterrani</name>
    <dbReference type="NCBI Taxonomy" id="1658765"/>
    <lineage>
        <taxon>Bacteria</taxon>
        <taxon>Pseudomonadati</taxon>
        <taxon>Pseudomonadota</taxon>
        <taxon>Gammaproteobacteria</taxon>
        <taxon>Pseudomonadales</taxon>
        <taxon>Marinobacteraceae</taxon>
        <taxon>Marinobacter</taxon>
    </lineage>
</organism>
<keyword evidence="1" id="KW-0963">Cytoplasm</keyword>
<evidence type="ECO:0000256" key="3">
    <source>
        <dbReference type="ARBA" id="ARBA00022884"/>
    </source>
</evidence>
<proteinExistence type="predicted"/>
<dbReference type="OrthoDB" id="9809061at2"/>
<keyword evidence="6" id="KW-1185">Reference proteome</keyword>
<dbReference type="PANTHER" id="PTHR34984:SF1">
    <property type="entry name" value="CARBON STORAGE REGULATOR"/>
    <property type="match status" value="1"/>
</dbReference>